<dbReference type="Pfam" id="PF04191">
    <property type="entry name" value="PEMT"/>
    <property type="match status" value="1"/>
</dbReference>
<evidence type="ECO:0000313" key="6">
    <source>
        <dbReference type="EMBL" id="OGI68114.1"/>
    </source>
</evidence>
<gene>
    <name evidence="6" type="ORF">A2738_02945</name>
</gene>
<keyword evidence="4 5" id="KW-0472">Membrane</keyword>
<dbReference type="InterPro" id="IPR007318">
    <property type="entry name" value="Phopholipid_MeTrfase"/>
</dbReference>
<reference evidence="6 7" key="1">
    <citation type="journal article" date="2016" name="Nat. Commun.">
        <title>Thousands of microbial genomes shed light on interconnected biogeochemical processes in an aquifer system.</title>
        <authorList>
            <person name="Anantharaman K."/>
            <person name="Brown C.T."/>
            <person name="Hug L.A."/>
            <person name="Sharon I."/>
            <person name="Castelle C.J."/>
            <person name="Probst A.J."/>
            <person name="Thomas B.C."/>
            <person name="Singh A."/>
            <person name="Wilkins M.J."/>
            <person name="Karaoz U."/>
            <person name="Brodie E.L."/>
            <person name="Williams K.H."/>
            <person name="Hubbard S.S."/>
            <person name="Banfield J.F."/>
        </authorList>
    </citation>
    <scope>NUCLEOTIDE SEQUENCE [LARGE SCALE GENOMIC DNA]</scope>
</reference>
<keyword evidence="3 5" id="KW-1133">Transmembrane helix</keyword>
<dbReference type="Proteomes" id="UP000178235">
    <property type="component" value="Unassembled WGS sequence"/>
</dbReference>
<dbReference type="GO" id="GO:0012505">
    <property type="term" value="C:endomembrane system"/>
    <property type="evidence" value="ECO:0007669"/>
    <property type="project" value="UniProtKB-SubCell"/>
</dbReference>
<comment type="subcellular location">
    <subcellularLocation>
        <location evidence="1">Endomembrane system</location>
        <topology evidence="1">Multi-pass membrane protein</topology>
    </subcellularLocation>
</comment>
<evidence type="ECO:0000256" key="4">
    <source>
        <dbReference type="ARBA" id="ARBA00023136"/>
    </source>
</evidence>
<dbReference type="AlphaFoldDB" id="A0A1F6VET9"/>
<organism evidence="6 7">
    <name type="scientific">Candidatus Nomurabacteria bacterium RIFCSPHIGHO2_01_FULL_42_15</name>
    <dbReference type="NCBI Taxonomy" id="1801742"/>
    <lineage>
        <taxon>Bacteria</taxon>
        <taxon>Candidatus Nomuraibacteriota</taxon>
    </lineage>
</organism>
<name>A0A1F6VET9_9BACT</name>
<evidence type="ECO:0008006" key="8">
    <source>
        <dbReference type="Google" id="ProtNLM"/>
    </source>
</evidence>
<protein>
    <recommendedName>
        <fullName evidence="8">Steroid 5-alpha reductase C-terminal domain-containing protein</fullName>
    </recommendedName>
</protein>
<evidence type="ECO:0000256" key="5">
    <source>
        <dbReference type="SAM" id="Phobius"/>
    </source>
</evidence>
<keyword evidence="2 5" id="KW-0812">Transmembrane</keyword>
<dbReference type="EMBL" id="MFTS01000005">
    <property type="protein sequence ID" value="OGI68114.1"/>
    <property type="molecule type" value="Genomic_DNA"/>
</dbReference>
<feature type="transmembrane region" description="Helical" evidence="5">
    <location>
        <begin position="55"/>
        <end position="74"/>
    </location>
</feature>
<proteinExistence type="predicted"/>
<evidence type="ECO:0000256" key="2">
    <source>
        <dbReference type="ARBA" id="ARBA00022692"/>
    </source>
</evidence>
<feature type="transmembrane region" description="Helical" evidence="5">
    <location>
        <begin position="29"/>
        <end position="48"/>
    </location>
</feature>
<evidence type="ECO:0000313" key="7">
    <source>
        <dbReference type="Proteomes" id="UP000178235"/>
    </source>
</evidence>
<feature type="transmembrane region" description="Helical" evidence="5">
    <location>
        <begin position="105"/>
        <end position="133"/>
    </location>
</feature>
<accession>A0A1F6VET9</accession>
<comment type="caution">
    <text evidence="6">The sequence shown here is derived from an EMBL/GenBank/DDBJ whole genome shotgun (WGS) entry which is preliminary data.</text>
</comment>
<evidence type="ECO:0000256" key="3">
    <source>
        <dbReference type="ARBA" id="ARBA00022989"/>
    </source>
</evidence>
<evidence type="ECO:0000256" key="1">
    <source>
        <dbReference type="ARBA" id="ARBA00004127"/>
    </source>
</evidence>
<dbReference type="Gene3D" id="1.20.120.1630">
    <property type="match status" value="1"/>
</dbReference>
<sequence>MDNENKKEQVLNPEAFRRGRVHRILAHSYTLYFALFLVGVCLDIIFRFKIFASSTMVPIGIILLAIASLLIFWAQKTSRNLDIANMSVESFRKGPYRYTRNPTHWGLFFLMLGFGIIANAVFVILSTLVSFLISKLYFLRKQENILAIKYGAPYLEYKKRVKF</sequence>